<comment type="caution">
    <text evidence="1">The sequence shown here is derived from an EMBL/GenBank/DDBJ whole genome shotgun (WGS) entry which is preliminary data.</text>
</comment>
<reference evidence="1 2" key="1">
    <citation type="submission" date="2018-05" db="EMBL/GenBank/DDBJ databases">
        <title>Spiribacter halobius sp. nov., a moderately halophilic bacterium isolated from marine solar saltern.</title>
        <authorList>
            <person name="Zheng W.-S."/>
            <person name="Lu D.-C."/>
            <person name="Du Z.-J."/>
        </authorList>
    </citation>
    <scope>NUCLEOTIDE SEQUENCE [LARGE SCALE GENOMIC DNA]</scope>
    <source>
        <strain evidence="1 2">E85</strain>
    </source>
</reference>
<protein>
    <recommendedName>
        <fullName evidence="3">DUF1611 domain-containing protein</fullName>
    </recommendedName>
</protein>
<accession>A0A2U2MYX6</accession>
<dbReference type="SUPFAM" id="SSF52540">
    <property type="entry name" value="P-loop containing nucleoside triphosphate hydrolases"/>
    <property type="match status" value="1"/>
</dbReference>
<dbReference type="OrthoDB" id="145933at2"/>
<evidence type="ECO:0000313" key="1">
    <source>
        <dbReference type="EMBL" id="PWG62018.1"/>
    </source>
</evidence>
<dbReference type="EMBL" id="QFFI01000023">
    <property type="protein sequence ID" value="PWG62018.1"/>
    <property type="molecule type" value="Genomic_DNA"/>
</dbReference>
<dbReference type="Proteomes" id="UP000245474">
    <property type="component" value="Unassembled WGS sequence"/>
</dbReference>
<evidence type="ECO:0000313" key="2">
    <source>
        <dbReference type="Proteomes" id="UP000245474"/>
    </source>
</evidence>
<sequence>MSNELQPVDRVHQAKHAFTTRRVDFREVASLLDTATPRAGDLVLCEVQAVGQHKTLHSHDGRRMDLYGGDLIVVAFGNRYAPDQFEAEVPAELGDCHLIAAGGIAGEMRSCHARMAPPTRIRARGLLQRANGEVMNLADYALPRRVISRRPPVIAVFGSSMNSGKTTVAARLVHGLVRSGHRVGAAKVTGTGAAADVFHFRDAGAAEVLDFTDAGLGTTYLAGLPAVLQGFQSLVAELALRAVDSIVLEIADGVFQPETEALLSEPVFRRHVDRVVFAAQDSLGAVLGDRTLTVAGMPLVALSGVFTQSVLAVREASARASVPVLHTDTLAEPGRALSLLHGAGAVAGPAQGQAHAGLTSPAPVVSAMAAVGV</sequence>
<dbReference type="Gene3D" id="3.40.50.300">
    <property type="entry name" value="P-loop containing nucleotide triphosphate hydrolases"/>
    <property type="match status" value="1"/>
</dbReference>
<dbReference type="InterPro" id="IPR027417">
    <property type="entry name" value="P-loop_NTPase"/>
</dbReference>
<organism evidence="1 2">
    <name type="scientific">Sediminicurvatus halobius</name>
    <dbReference type="NCBI Taxonomy" id="2182432"/>
    <lineage>
        <taxon>Bacteria</taxon>
        <taxon>Pseudomonadati</taxon>
        <taxon>Pseudomonadota</taxon>
        <taxon>Gammaproteobacteria</taxon>
        <taxon>Chromatiales</taxon>
        <taxon>Ectothiorhodospiraceae</taxon>
        <taxon>Sediminicurvatus</taxon>
    </lineage>
</organism>
<dbReference type="AlphaFoldDB" id="A0A2U2MYX6"/>
<proteinExistence type="predicted"/>
<gene>
    <name evidence="1" type="ORF">DEM34_13615</name>
</gene>
<name>A0A2U2MYX6_9GAMM</name>
<keyword evidence="2" id="KW-1185">Reference proteome</keyword>
<evidence type="ECO:0008006" key="3">
    <source>
        <dbReference type="Google" id="ProtNLM"/>
    </source>
</evidence>
<dbReference type="RefSeq" id="WP_109679374.1">
    <property type="nucleotide sequence ID" value="NZ_CP086615.1"/>
</dbReference>